<feature type="region of interest" description="Disordered" evidence="1">
    <location>
        <begin position="1200"/>
        <end position="1287"/>
    </location>
</feature>
<feature type="region of interest" description="Disordered" evidence="1">
    <location>
        <begin position="366"/>
        <end position="391"/>
    </location>
</feature>
<dbReference type="Proteomes" id="UP001054857">
    <property type="component" value="Unassembled WGS sequence"/>
</dbReference>
<accession>A0AAD3HKD5</accession>
<feature type="compositionally biased region" description="Polar residues" evidence="1">
    <location>
        <begin position="58"/>
        <end position="86"/>
    </location>
</feature>
<gene>
    <name evidence="2" type="ORF">Agub_g4659</name>
</gene>
<comment type="caution">
    <text evidence="2">The sequence shown here is derived from an EMBL/GenBank/DDBJ whole genome shotgun (WGS) entry which is preliminary data.</text>
</comment>
<feature type="region of interest" description="Disordered" evidence="1">
    <location>
        <begin position="981"/>
        <end position="1174"/>
    </location>
</feature>
<proteinExistence type="predicted"/>
<sequence>MSDSSGDDISFTPSQLRKYLDSRRHPQRNIKLKTEATVVPDGLGLRSHQNHGGLGRWRSNTAKPTIGSSRQGGLSAFSSGTEQRTSPKPRGSGLLTAWDRNAARNSSSDDDDDERLRSRASALAHALRQRRSGVAPALQQGLSWRQREASPAINTAEQKPLNISPGLGRGTLSATNTDAPLSGARDRHTSPTAASFYLGTSEERFGAAPRSPAATAPLSLQQALSTPTSPARSRVLEQEPSSPYGSRATGNAQGSQLSPQSARPSTAPRLRAYADAPEAYMGASPSSPLRTMRPDRNATGFYNDEPYSSTHGTGLGTLKALSASVPDASAGRSPGAAAAAFPQAYGSGNSNLLGLVVGNPLPDTYTGSSAVRSTRSPPMSPKAALDDGRYTSPGRGGLGLLGATDAYTPGVTSFSFPVQDQQPAAGLSRQASRLDARDAATSPRQPGDYGSARHESPSRVPIERSDREASPTGSFGGLSRVRPISSITEELDNLMRNVTAMGGGRGGPSRSGSPLRGPAGGLAQSPSPRGRDTGGTPSSPLASRSALGSPRRPDAGSGGIQSVLSQLATIKRDMDQLRDNVLKERGADGTAALTASSPGAGLAALTLATGGPPSPRRLSWSNPGSPTFTDISSLSLSRKTPRRGRSPSQRYIASSASPTSPPRQSGPAQGGIPLPPMQSATAQMHTPFADLRALGPDLLPPQQQQQRRLVQEPEHIDGILAELRSIRHDLSALGDPATGGLESAASGLSRRSRSASPHFSQPSPGPSSGHRGNRRDSSSGGEGGREESSRMRPRASSPRAGRYQPDRVEEEQRRDTDAAWRRLVAAVDPVGLRSSAASPAQQQAARAAEQSPSRRSRDAAAGPYGRSSPNSPLISPLRASTVLRSTPGAAQKTSAGTPAPAATQKKAGGSAEAQSASRDGQRGGAGGMTALMLGSMPDGRVRIQEDPGPEPAPPVPLSSSSLALFSSQKQRALDDLMHGFGQTMKTSISAEPPSTDGAAGGSEREPASRARAASPITTRTLQADMPLAAAAALQGSGDRTRPAAAGRSPSSRQRGPAAEAAAEARGDPWVSSVLGDSRGNAGRSRGSRYAPPMRDLDVEGSHQADLARIMSAGVRTSQRRTEDAAPGLPQPAGGRQTSTPSAAAERPQIGRMQSQSSGQRDPESLASLSLNSNPAIPVGGISKSLEQALNRLLPARATADGARGTNAGDSSSPSGPGGQSSGSRRAQLNAESLSRLRGSVWSFGGAPQSPVPRRKLDTSVGGAPGASTSSVGKGSDRRSIAPLNPADLLPFTADHTVHRYRAPSSDSQSLALEQLRRQGGSPAASPRGRTMERGRTTDSAGAQEEAQATGRLRHRVAW</sequence>
<evidence type="ECO:0000313" key="3">
    <source>
        <dbReference type="Proteomes" id="UP001054857"/>
    </source>
</evidence>
<feature type="region of interest" description="Disordered" evidence="1">
    <location>
        <begin position="498"/>
        <end position="561"/>
    </location>
</feature>
<reference evidence="2 3" key="1">
    <citation type="journal article" date="2021" name="Sci. Rep.">
        <title>Genome sequencing of the multicellular alga Astrephomene provides insights into convergent evolution of germ-soma differentiation.</title>
        <authorList>
            <person name="Yamashita S."/>
            <person name="Yamamoto K."/>
            <person name="Matsuzaki R."/>
            <person name="Suzuki S."/>
            <person name="Yamaguchi H."/>
            <person name="Hirooka S."/>
            <person name="Minakuchi Y."/>
            <person name="Miyagishima S."/>
            <person name="Kawachi M."/>
            <person name="Toyoda A."/>
            <person name="Nozaki H."/>
        </authorList>
    </citation>
    <scope>NUCLEOTIDE SEQUENCE [LARGE SCALE GENOMIC DNA]</scope>
    <source>
        <strain evidence="2 3">NIES-4017</strain>
    </source>
</reference>
<feature type="compositionally biased region" description="Low complexity" evidence="1">
    <location>
        <begin position="833"/>
        <end position="853"/>
    </location>
</feature>
<feature type="region of interest" description="Disordered" evidence="1">
    <location>
        <begin position="607"/>
        <end position="713"/>
    </location>
</feature>
<feature type="compositionally biased region" description="Basic and acidic residues" evidence="1">
    <location>
        <begin position="451"/>
        <end position="469"/>
    </location>
</feature>
<feature type="compositionally biased region" description="Polar residues" evidence="1">
    <location>
        <begin position="366"/>
        <end position="377"/>
    </location>
</feature>
<feature type="compositionally biased region" description="Polar residues" evidence="1">
    <location>
        <begin position="619"/>
        <end position="638"/>
    </location>
</feature>
<feature type="compositionally biased region" description="Basic and acidic residues" evidence="1">
    <location>
        <begin position="804"/>
        <end position="820"/>
    </location>
</feature>
<evidence type="ECO:0000313" key="2">
    <source>
        <dbReference type="EMBL" id="GFR43565.1"/>
    </source>
</evidence>
<feature type="compositionally biased region" description="Low complexity" evidence="1">
    <location>
        <begin position="1075"/>
        <end position="1088"/>
    </location>
</feature>
<evidence type="ECO:0000256" key="1">
    <source>
        <dbReference type="SAM" id="MobiDB-lite"/>
    </source>
</evidence>
<dbReference type="EMBL" id="BMAR01000006">
    <property type="protein sequence ID" value="GFR43565.1"/>
    <property type="molecule type" value="Genomic_DNA"/>
</dbReference>
<feature type="region of interest" description="Disordered" evidence="1">
    <location>
        <begin position="832"/>
        <end position="962"/>
    </location>
</feature>
<feature type="region of interest" description="Disordered" evidence="1">
    <location>
        <begin position="414"/>
        <end position="481"/>
    </location>
</feature>
<feature type="compositionally biased region" description="Polar residues" evidence="1">
    <location>
        <begin position="239"/>
        <end position="264"/>
    </location>
</feature>
<feature type="compositionally biased region" description="Polar residues" evidence="1">
    <location>
        <begin position="646"/>
        <end position="667"/>
    </location>
</feature>
<organism evidence="2 3">
    <name type="scientific">Astrephomene gubernaculifera</name>
    <dbReference type="NCBI Taxonomy" id="47775"/>
    <lineage>
        <taxon>Eukaryota</taxon>
        <taxon>Viridiplantae</taxon>
        <taxon>Chlorophyta</taxon>
        <taxon>core chlorophytes</taxon>
        <taxon>Chlorophyceae</taxon>
        <taxon>CS clade</taxon>
        <taxon>Chlamydomonadales</taxon>
        <taxon>Astrephomenaceae</taxon>
        <taxon>Astrephomene</taxon>
    </lineage>
</organism>
<feature type="region of interest" description="Disordered" evidence="1">
    <location>
        <begin position="732"/>
        <end position="820"/>
    </location>
</feature>
<feature type="compositionally biased region" description="Low complexity" evidence="1">
    <location>
        <begin position="1164"/>
        <end position="1173"/>
    </location>
</feature>
<feature type="compositionally biased region" description="Polar residues" evidence="1">
    <location>
        <begin position="218"/>
        <end position="231"/>
    </location>
</feature>
<protein>
    <submittedName>
        <fullName evidence="2">Uncharacterized protein</fullName>
    </submittedName>
</protein>
<feature type="compositionally biased region" description="Low complexity" evidence="1">
    <location>
        <begin position="510"/>
        <end position="523"/>
    </location>
</feature>
<name>A0AAD3HKD5_9CHLO</name>
<feature type="region of interest" description="Disordered" evidence="1">
    <location>
        <begin position="1"/>
        <end position="308"/>
    </location>
</feature>
<feature type="region of interest" description="Disordered" evidence="1">
    <location>
        <begin position="1301"/>
        <end position="1358"/>
    </location>
</feature>
<keyword evidence="3" id="KW-1185">Reference proteome</keyword>